<organism evidence="2 3">
    <name type="scientific">Amanita thiersii Skay4041</name>
    <dbReference type="NCBI Taxonomy" id="703135"/>
    <lineage>
        <taxon>Eukaryota</taxon>
        <taxon>Fungi</taxon>
        <taxon>Dikarya</taxon>
        <taxon>Basidiomycota</taxon>
        <taxon>Agaricomycotina</taxon>
        <taxon>Agaricomycetes</taxon>
        <taxon>Agaricomycetidae</taxon>
        <taxon>Agaricales</taxon>
        <taxon>Pluteineae</taxon>
        <taxon>Amanitaceae</taxon>
        <taxon>Amanita</taxon>
    </lineage>
</organism>
<dbReference type="InterPro" id="IPR012312">
    <property type="entry name" value="Hemerythrin-like"/>
</dbReference>
<dbReference type="Pfam" id="PF01814">
    <property type="entry name" value="Hemerythrin"/>
    <property type="match status" value="1"/>
</dbReference>
<dbReference type="STRING" id="703135.A0A2A9NN43"/>
<dbReference type="Proteomes" id="UP000242287">
    <property type="component" value="Unassembled WGS sequence"/>
</dbReference>
<keyword evidence="3" id="KW-1185">Reference proteome</keyword>
<name>A0A2A9NN43_9AGAR</name>
<dbReference type="CDD" id="cd12108">
    <property type="entry name" value="Hr-like"/>
    <property type="match status" value="1"/>
</dbReference>
<sequence length="151" mass="18133">MDELHNEFRREFNMLIEYANDTYTGPPLPLDRYLSHASMFREMLNLHHATEEDRIFPMLAQRMPQFSPHSEGHVQSHHKIHAGLNDLSKLVSKWRDNPEAYSPTEMKNCLESFREILFRHLDEEVEDLKGENLRQHFTLNEIEKLLPRYFR</sequence>
<dbReference type="AlphaFoldDB" id="A0A2A9NN43"/>
<dbReference type="OrthoDB" id="10044044at2759"/>
<dbReference type="PANTHER" id="PTHR38048">
    <property type="entry name" value="EXPRESSED PROTEIN"/>
    <property type="match status" value="1"/>
</dbReference>
<feature type="domain" description="Hemerythrin-like" evidence="1">
    <location>
        <begin position="1"/>
        <end position="128"/>
    </location>
</feature>
<dbReference type="PANTHER" id="PTHR38048:SF1">
    <property type="entry name" value="HEMERYTHRIN-LIKE DOMAIN-CONTAINING PROTEIN"/>
    <property type="match status" value="1"/>
</dbReference>
<gene>
    <name evidence="2" type="ORF">AMATHDRAFT_58955</name>
</gene>
<evidence type="ECO:0000259" key="1">
    <source>
        <dbReference type="Pfam" id="PF01814"/>
    </source>
</evidence>
<dbReference type="EMBL" id="KZ301987">
    <property type="protein sequence ID" value="PFH51518.1"/>
    <property type="molecule type" value="Genomic_DNA"/>
</dbReference>
<dbReference type="Gene3D" id="1.20.120.520">
    <property type="entry name" value="nmb1532 protein domain like"/>
    <property type="match status" value="1"/>
</dbReference>
<accession>A0A2A9NN43</accession>
<evidence type="ECO:0000313" key="3">
    <source>
        <dbReference type="Proteomes" id="UP000242287"/>
    </source>
</evidence>
<proteinExistence type="predicted"/>
<protein>
    <recommendedName>
        <fullName evidence="1">Hemerythrin-like domain-containing protein</fullName>
    </recommendedName>
</protein>
<reference evidence="2 3" key="1">
    <citation type="submission" date="2014-02" db="EMBL/GenBank/DDBJ databases">
        <title>Transposable element dynamics among asymbiotic and ectomycorrhizal Amanita fungi.</title>
        <authorList>
            <consortium name="DOE Joint Genome Institute"/>
            <person name="Hess J."/>
            <person name="Skrede I."/>
            <person name="Wolfe B."/>
            <person name="LaButti K."/>
            <person name="Ohm R.A."/>
            <person name="Grigoriev I.V."/>
            <person name="Pringle A."/>
        </authorList>
    </citation>
    <scope>NUCLEOTIDE SEQUENCE [LARGE SCALE GENOMIC DNA]</scope>
    <source>
        <strain evidence="2 3">SKay4041</strain>
    </source>
</reference>
<evidence type="ECO:0000313" key="2">
    <source>
        <dbReference type="EMBL" id="PFH51518.1"/>
    </source>
</evidence>
<dbReference type="InterPro" id="IPR053206">
    <property type="entry name" value="Dimeric_xanthone_biosynth"/>
</dbReference>